<dbReference type="GO" id="GO:0004851">
    <property type="term" value="F:uroporphyrin-III C-methyltransferase activity"/>
    <property type="evidence" value="ECO:0007669"/>
    <property type="project" value="UniProtKB-EC"/>
</dbReference>
<evidence type="ECO:0000313" key="19">
    <source>
        <dbReference type="Proteomes" id="UP001224516"/>
    </source>
</evidence>
<dbReference type="SUPFAM" id="SSF75615">
    <property type="entry name" value="Siroheme synthase middle domains-like"/>
    <property type="match status" value="1"/>
</dbReference>
<dbReference type="Gene3D" id="3.40.50.720">
    <property type="entry name" value="NAD(P)-binding Rossmann-like Domain"/>
    <property type="match status" value="1"/>
</dbReference>
<keyword evidence="5 14" id="KW-0808">Transferase</keyword>
<keyword evidence="3 14" id="KW-0169">Cobalamin biosynthesis</keyword>
<evidence type="ECO:0000256" key="12">
    <source>
        <dbReference type="ARBA" id="ARBA00025705"/>
    </source>
</evidence>
<feature type="binding site" evidence="14">
    <location>
        <begin position="51"/>
        <end position="52"/>
    </location>
    <ligand>
        <name>NAD(+)</name>
        <dbReference type="ChEBI" id="CHEBI:57540"/>
    </ligand>
</feature>
<name>A0ABU8V3B9_9NEIS</name>
<gene>
    <name evidence="14 18" type="primary">cysG</name>
    <name evidence="18" type="ORF">QCL97_013090</name>
</gene>
<dbReference type="InterPro" id="IPR014776">
    <property type="entry name" value="4pyrrole_Mease_sub2"/>
</dbReference>
<dbReference type="Proteomes" id="UP001224516">
    <property type="component" value="Unassembled WGS sequence"/>
</dbReference>
<dbReference type="Pfam" id="PF00590">
    <property type="entry name" value="TP_methylase"/>
    <property type="match status" value="1"/>
</dbReference>
<evidence type="ECO:0000256" key="10">
    <source>
        <dbReference type="ARBA" id="ARBA00023244"/>
    </source>
</evidence>
<comment type="function">
    <text evidence="14">Multifunctional enzyme that catalyzes the SAM-dependent methylations of uroporphyrinogen III at position C-2 and C-7 to form precorrin-2 via precorrin-1. Then it catalyzes the NAD-dependent ring dehydrogenation of precorrin-2 to yield sirohydrochlorin. Finally, it catalyzes the ferrochelation of sirohydrochlorin to yield siroheme.</text>
</comment>
<dbReference type="InterPro" id="IPR035996">
    <property type="entry name" value="4pyrrol_Methylase_sf"/>
</dbReference>
<evidence type="ECO:0000256" key="8">
    <source>
        <dbReference type="ARBA" id="ARBA00023027"/>
    </source>
</evidence>
<dbReference type="NCBIfam" id="TIGR01470">
    <property type="entry name" value="cysG_Nterm"/>
    <property type="match status" value="1"/>
</dbReference>
<dbReference type="InterPro" id="IPR019478">
    <property type="entry name" value="Sirohaem_synthase_dimer_dom"/>
</dbReference>
<dbReference type="InterPro" id="IPR037115">
    <property type="entry name" value="Sirohaem_synt_dimer_dom_sf"/>
</dbReference>
<dbReference type="InterPro" id="IPR014777">
    <property type="entry name" value="4pyrrole_Mease_sub1"/>
</dbReference>
<feature type="binding site" evidence="14">
    <location>
        <position position="441"/>
    </location>
    <ligand>
        <name>S-adenosyl-L-methionine</name>
        <dbReference type="ChEBI" id="CHEBI:59789"/>
    </ligand>
</feature>
<keyword evidence="19" id="KW-1185">Reference proteome</keyword>
<dbReference type="PROSITE" id="PS00840">
    <property type="entry name" value="SUMT_2"/>
    <property type="match status" value="1"/>
</dbReference>
<evidence type="ECO:0000256" key="9">
    <source>
        <dbReference type="ARBA" id="ARBA00023239"/>
    </source>
</evidence>
<dbReference type="SUPFAM" id="SSF51735">
    <property type="entry name" value="NAD(P)-binding Rossmann-fold domains"/>
    <property type="match status" value="1"/>
</dbReference>
<feature type="binding site" evidence="14">
    <location>
        <position position="254"/>
    </location>
    <ligand>
        <name>S-adenosyl-L-methionine</name>
        <dbReference type="ChEBI" id="CHEBI:59789"/>
    </ligand>
</feature>
<dbReference type="HAMAP" id="MF_01646">
    <property type="entry name" value="Siroheme_synth"/>
    <property type="match status" value="1"/>
</dbReference>
<comment type="pathway">
    <text evidence="1 14">Porphyrin-containing compound metabolism; siroheme biosynthesis; sirohydrochlorin from precorrin-2: step 1/1.</text>
</comment>
<dbReference type="Pfam" id="PF13241">
    <property type="entry name" value="NAD_binding_7"/>
    <property type="match status" value="1"/>
</dbReference>
<comment type="catalytic activity">
    <reaction evidence="14">
        <text>uroporphyrinogen III + 2 S-adenosyl-L-methionine = precorrin-2 + 2 S-adenosyl-L-homocysteine + H(+)</text>
        <dbReference type="Rhea" id="RHEA:32459"/>
        <dbReference type="ChEBI" id="CHEBI:15378"/>
        <dbReference type="ChEBI" id="CHEBI:57308"/>
        <dbReference type="ChEBI" id="CHEBI:57856"/>
        <dbReference type="ChEBI" id="CHEBI:58827"/>
        <dbReference type="ChEBI" id="CHEBI:59789"/>
        <dbReference type="EC" id="2.1.1.107"/>
    </reaction>
</comment>
<dbReference type="InterPro" id="IPR012409">
    <property type="entry name" value="Sirohaem_synth"/>
</dbReference>
<dbReference type="InterPro" id="IPR000878">
    <property type="entry name" value="4pyrrol_Mease"/>
</dbReference>
<dbReference type="PIRSF" id="PIRSF036426">
    <property type="entry name" value="Sirohaem_synth"/>
    <property type="match status" value="1"/>
</dbReference>
<dbReference type="GO" id="GO:0032259">
    <property type="term" value="P:methylation"/>
    <property type="evidence" value="ECO:0007669"/>
    <property type="project" value="UniProtKB-KW"/>
</dbReference>
<feature type="region of interest" description="Uroporphyrinogen-III C-methyltransferase" evidence="14">
    <location>
        <begin position="245"/>
        <end position="499"/>
    </location>
</feature>
<dbReference type="Pfam" id="PF10414">
    <property type="entry name" value="CysG_dimeriser"/>
    <property type="match status" value="1"/>
</dbReference>
<dbReference type="InterPro" id="IPR006366">
    <property type="entry name" value="CobA/CysG_C"/>
</dbReference>
<comment type="similarity">
    <text evidence="2 15">Belongs to the precorrin methyltransferase family.</text>
</comment>
<keyword evidence="6 14" id="KW-0949">S-adenosyl-L-methionine</keyword>
<reference evidence="18 19" key="1">
    <citation type="submission" date="2023-12" db="EMBL/GenBank/DDBJ databases">
        <title>Evaluation and characterization of a potential secondary metabolite violacein from indigenous Chromobacterium amazonense SAM215.</title>
        <authorList>
            <person name="Tarafdar M.R."/>
            <person name="Abedin S.M."/>
            <person name="Atiqua A."/>
            <person name="Saha A."/>
            <person name="Khan S.N."/>
        </authorList>
    </citation>
    <scope>NUCLEOTIDE SEQUENCE [LARGE SCALE GENOMIC DNA]</scope>
    <source>
        <strain evidence="18 19">SAM215</strain>
    </source>
</reference>
<dbReference type="PANTHER" id="PTHR45790">
    <property type="entry name" value="SIROHEME SYNTHASE-RELATED"/>
    <property type="match status" value="1"/>
</dbReference>
<dbReference type="GO" id="GO:0043115">
    <property type="term" value="F:precorrin-2 dehydrogenase activity"/>
    <property type="evidence" value="ECO:0007669"/>
    <property type="project" value="UniProtKB-EC"/>
</dbReference>
<comment type="similarity">
    <text evidence="14">In the C-terminal section; belongs to the precorrin methyltransferase family.</text>
</comment>
<keyword evidence="11 14" id="KW-0511">Multifunctional enzyme</keyword>
<dbReference type="PANTHER" id="PTHR45790:SF1">
    <property type="entry name" value="SIROHEME SYNTHASE"/>
    <property type="match status" value="1"/>
</dbReference>
<dbReference type="RefSeq" id="WP_307911728.1">
    <property type="nucleotide sequence ID" value="NZ_JAVFJF020000026.1"/>
</dbReference>
<dbReference type="NCBIfam" id="TIGR01469">
    <property type="entry name" value="cobA_cysG_Cterm"/>
    <property type="match status" value="1"/>
</dbReference>
<feature type="region of interest" description="Precorrin-2 dehydrogenase / sirohydrochlorin ferrochelatase" evidence="14">
    <location>
        <begin position="1"/>
        <end position="232"/>
    </location>
</feature>
<evidence type="ECO:0000256" key="3">
    <source>
        <dbReference type="ARBA" id="ARBA00022573"/>
    </source>
</evidence>
<evidence type="ECO:0000259" key="16">
    <source>
        <dbReference type="Pfam" id="PF00590"/>
    </source>
</evidence>
<dbReference type="EC" id="2.1.1.107" evidence="14"/>
<evidence type="ECO:0000256" key="2">
    <source>
        <dbReference type="ARBA" id="ARBA00005879"/>
    </source>
</evidence>
<proteinExistence type="inferred from homology"/>
<evidence type="ECO:0000256" key="14">
    <source>
        <dbReference type="HAMAP-Rule" id="MF_01646"/>
    </source>
</evidence>
<keyword evidence="8 14" id="KW-0520">NAD</keyword>
<dbReference type="InterPro" id="IPR003043">
    <property type="entry name" value="Uropor_MeTrfase_CS"/>
</dbReference>
<dbReference type="SUPFAM" id="SSF53790">
    <property type="entry name" value="Tetrapyrrole methylase"/>
    <property type="match status" value="1"/>
</dbReference>
<dbReference type="NCBIfam" id="NF007922">
    <property type="entry name" value="PRK10637.1"/>
    <property type="match status" value="1"/>
</dbReference>
<dbReference type="CDD" id="cd11642">
    <property type="entry name" value="SUMT"/>
    <property type="match status" value="1"/>
</dbReference>
<comment type="pathway">
    <text evidence="14">Porphyrin-containing compound metabolism; siroheme biosynthesis; siroheme from sirohydrochlorin: step 1/1.</text>
</comment>
<comment type="pathway">
    <text evidence="12 14">Porphyrin-containing compound metabolism; siroheme biosynthesis; precorrin-2 from uroporphyrinogen III: step 1/1.</text>
</comment>
<feature type="domain" description="Sirohaem synthase dimerisation" evidence="17">
    <location>
        <begin position="179"/>
        <end position="235"/>
    </location>
</feature>
<protein>
    <recommendedName>
        <fullName evidence="14">Siroheme synthase</fullName>
    </recommendedName>
    <domain>
        <recommendedName>
            <fullName evidence="14">Uroporphyrinogen-III C-methyltransferase</fullName>
            <shortName evidence="14">Urogen III methylase</shortName>
            <ecNumber evidence="14">2.1.1.107</ecNumber>
        </recommendedName>
        <alternativeName>
            <fullName evidence="14">SUMT</fullName>
        </alternativeName>
        <alternativeName>
            <fullName evidence="14">Uroporphyrinogen III methylase</fullName>
            <shortName evidence="14">UROM</shortName>
        </alternativeName>
    </domain>
    <domain>
        <recommendedName>
            <fullName evidence="14">Precorrin-2 dehydrogenase</fullName>
            <ecNumber evidence="14">1.3.1.76</ecNumber>
        </recommendedName>
    </domain>
    <domain>
        <recommendedName>
            <fullName evidence="14">Sirohydrochlorin ferrochelatase</fullName>
            <ecNumber evidence="14">4.99.1.4</ecNumber>
        </recommendedName>
    </domain>
</protein>
<dbReference type="NCBIfam" id="NF004790">
    <property type="entry name" value="PRK06136.1"/>
    <property type="match status" value="1"/>
</dbReference>
<comment type="similarity">
    <text evidence="14">In the N-terminal section; belongs to the precorrin-2 dehydrogenase / sirohydrochlorin ferrochelatase family.</text>
</comment>
<evidence type="ECO:0000256" key="1">
    <source>
        <dbReference type="ARBA" id="ARBA00005010"/>
    </source>
</evidence>
<sequence length="499" mass="53440">MLERIQLQRLYGAKTGLDLVQSLPGVEREMEFFPIFLKLRQQPCLVVGGGEVALRKARLLLAAGARLQVVAPELAPELAQLASEGALTHLAARYAAEQLDGQRLVVVATDDRAVNHQVAADAEARGILVNVVDDPAASRYISPAIIDRSPLMVAVASGGSVPVLARSIRARLESLIPAGYGRLARFGASFRDAVKARFPDVDARRRFWETVLEGPLADAVMNGDEAAARAEMEARIAAGGADRVGAVYLVGAGPGNPDLLTFRALRLMQQADVVLYDKLVAPELLNLVRRDAERVYVGKARANHALPQDDINQLMVMLAKQGKRVLRLKGGDPFTFGRGGEEIATLAEQGVPFEVVPGITSASGAAAYAGIPLTHRDYAQSVTFVTGHKQDGTIQLDWPALTRPQQTVVVYMGVSTAAELCQAFIAHGRGAQTPAAAVEWATTERQRTVCGTLSTLPSLMASHGIASPALIIVGEVVELADKLAWYRRSENSAVTIQED</sequence>
<evidence type="ECO:0000256" key="13">
    <source>
        <dbReference type="ARBA" id="ARBA00047561"/>
    </source>
</evidence>
<keyword evidence="9 14" id="KW-0456">Lyase</keyword>
<dbReference type="InterPro" id="IPR050161">
    <property type="entry name" value="Siro_Cobalamin_biosynth"/>
</dbReference>
<comment type="pathway">
    <text evidence="14">Cofactor biosynthesis; adenosylcobalamin biosynthesis; sirohydrochlorin from precorrin-2: step 1/1.</text>
</comment>
<keyword evidence="7 14" id="KW-0560">Oxidoreductase</keyword>
<evidence type="ECO:0000313" key="18">
    <source>
        <dbReference type="EMBL" id="MEJ8675665.1"/>
    </source>
</evidence>
<evidence type="ECO:0000256" key="4">
    <source>
        <dbReference type="ARBA" id="ARBA00022603"/>
    </source>
</evidence>
<organism evidence="18 19">
    <name type="scientific">Chromobacterium amazonense</name>
    <dbReference type="NCBI Taxonomy" id="1382803"/>
    <lineage>
        <taxon>Bacteria</taxon>
        <taxon>Pseudomonadati</taxon>
        <taxon>Pseudomonadota</taxon>
        <taxon>Betaproteobacteria</taxon>
        <taxon>Neisseriales</taxon>
        <taxon>Chromobacteriaceae</taxon>
        <taxon>Chromobacterium</taxon>
    </lineage>
</organism>
<dbReference type="EC" id="1.3.1.76" evidence="14"/>
<keyword evidence="4 14" id="KW-0489">Methyltransferase</keyword>
<accession>A0ABU8V3B9</accession>
<keyword evidence="10 14" id="KW-0627">Porphyrin biosynthesis</keyword>
<feature type="binding site" evidence="14">
    <location>
        <begin position="330"/>
        <end position="332"/>
    </location>
    <ligand>
        <name>S-adenosyl-L-methionine</name>
        <dbReference type="ChEBI" id="CHEBI:59789"/>
    </ligand>
</feature>
<dbReference type="EMBL" id="JAVFJF020000026">
    <property type="protein sequence ID" value="MEJ8675665.1"/>
    <property type="molecule type" value="Genomic_DNA"/>
</dbReference>
<feature type="domain" description="Tetrapyrrole methylase" evidence="16">
    <location>
        <begin position="247"/>
        <end position="456"/>
    </location>
</feature>
<evidence type="ECO:0000256" key="7">
    <source>
        <dbReference type="ARBA" id="ARBA00023002"/>
    </source>
</evidence>
<comment type="catalytic activity">
    <reaction evidence="13 14">
        <text>precorrin-2 + NAD(+) = sirohydrochlorin + NADH + 2 H(+)</text>
        <dbReference type="Rhea" id="RHEA:15613"/>
        <dbReference type="ChEBI" id="CHEBI:15378"/>
        <dbReference type="ChEBI" id="CHEBI:57540"/>
        <dbReference type="ChEBI" id="CHEBI:57945"/>
        <dbReference type="ChEBI" id="CHEBI:58351"/>
        <dbReference type="ChEBI" id="CHEBI:58827"/>
        <dbReference type="EC" id="1.3.1.76"/>
    </reaction>
</comment>
<feature type="binding site" evidence="14">
    <location>
        <position position="412"/>
    </location>
    <ligand>
        <name>S-adenosyl-L-methionine</name>
        <dbReference type="ChEBI" id="CHEBI:59789"/>
    </ligand>
</feature>
<dbReference type="InterPro" id="IPR036291">
    <property type="entry name" value="NAD(P)-bd_dom_sf"/>
</dbReference>
<feature type="active site" description="Proton donor" evidence="14">
    <location>
        <position position="299"/>
    </location>
</feature>
<evidence type="ECO:0000259" key="17">
    <source>
        <dbReference type="Pfam" id="PF10414"/>
    </source>
</evidence>
<dbReference type="EC" id="4.99.1.4" evidence="14"/>
<dbReference type="InterPro" id="IPR006367">
    <property type="entry name" value="Sirohaem_synthase_N"/>
</dbReference>
<dbReference type="Gene3D" id="3.30.950.10">
    <property type="entry name" value="Methyltransferase, Cobalt-precorrin-4 Transmethylase, Domain 2"/>
    <property type="match status" value="1"/>
</dbReference>
<comment type="pathway">
    <text evidence="14">Cofactor biosynthesis; adenosylcobalamin biosynthesis; precorrin-2 from uroporphyrinogen III: step 1/1.</text>
</comment>
<keyword evidence="14" id="KW-0597">Phosphoprotein</keyword>
<comment type="caution">
    <text evidence="14">Lacks conserved residue(s) required for the propagation of feature annotation.</text>
</comment>
<feature type="active site" description="Proton acceptor" evidence="14">
    <location>
        <position position="277"/>
    </location>
</feature>
<evidence type="ECO:0000256" key="11">
    <source>
        <dbReference type="ARBA" id="ARBA00023268"/>
    </source>
</evidence>
<evidence type="ECO:0000256" key="6">
    <source>
        <dbReference type="ARBA" id="ARBA00022691"/>
    </source>
</evidence>
<dbReference type="Gene3D" id="3.40.1010.10">
    <property type="entry name" value="Cobalt-precorrin-4 Transmethylase, Domain 1"/>
    <property type="match status" value="1"/>
</dbReference>
<dbReference type="Gene3D" id="3.30.160.110">
    <property type="entry name" value="Siroheme synthase, domain 2"/>
    <property type="match status" value="1"/>
</dbReference>
<feature type="modified residue" description="Phosphoserine" evidence="14">
    <location>
        <position position="157"/>
    </location>
</feature>
<dbReference type="Gene3D" id="1.10.8.210">
    <property type="entry name" value="Sirohaem synthase, dimerisation domain"/>
    <property type="match status" value="1"/>
</dbReference>
<evidence type="ECO:0000256" key="5">
    <source>
        <dbReference type="ARBA" id="ARBA00022679"/>
    </source>
</evidence>
<comment type="catalytic activity">
    <reaction evidence="14">
        <text>siroheme + 2 H(+) = sirohydrochlorin + Fe(2+)</text>
        <dbReference type="Rhea" id="RHEA:24360"/>
        <dbReference type="ChEBI" id="CHEBI:15378"/>
        <dbReference type="ChEBI" id="CHEBI:29033"/>
        <dbReference type="ChEBI" id="CHEBI:58351"/>
        <dbReference type="ChEBI" id="CHEBI:60052"/>
        <dbReference type="EC" id="4.99.1.4"/>
    </reaction>
</comment>
<dbReference type="GO" id="GO:0051266">
    <property type="term" value="F:sirohydrochlorin ferrochelatase activity"/>
    <property type="evidence" value="ECO:0007669"/>
    <property type="project" value="UniProtKB-EC"/>
</dbReference>
<evidence type="ECO:0000256" key="15">
    <source>
        <dbReference type="RuleBase" id="RU003960"/>
    </source>
</evidence>
<feature type="binding site" evidence="14">
    <location>
        <begin position="72"/>
        <end position="73"/>
    </location>
    <ligand>
        <name>NAD(+)</name>
        <dbReference type="ChEBI" id="CHEBI:57540"/>
    </ligand>
</feature>
<comment type="caution">
    <text evidence="18">The sequence shown here is derived from an EMBL/GenBank/DDBJ whole genome shotgun (WGS) entry which is preliminary data.</text>
</comment>